<dbReference type="InterPro" id="IPR037523">
    <property type="entry name" value="VOC_core"/>
</dbReference>
<name>A0A0M0KXL0_9BACI</name>
<protein>
    <recommendedName>
        <fullName evidence="6">Metallothiol transferase FosB</fullName>
        <ecNumber evidence="6">2.5.1.-</ecNumber>
    </recommendedName>
    <alternativeName>
        <fullName evidence="6">Fosfomycin resistance protein</fullName>
    </alternativeName>
</protein>
<dbReference type="PANTHER" id="PTHR36113">
    <property type="entry name" value="LYASE, PUTATIVE-RELATED-RELATED"/>
    <property type="match status" value="1"/>
</dbReference>
<keyword evidence="9" id="KW-1185">Reference proteome</keyword>
<dbReference type="PANTHER" id="PTHR36113:SF6">
    <property type="entry name" value="FOSFOMYCIN RESISTANCE PROTEIN FOSX"/>
    <property type="match status" value="1"/>
</dbReference>
<keyword evidence="4 6" id="KW-0460">Magnesium</keyword>
<keyword evidence="5 6" id="KW-0046">Antibiotic resistance</keyword>
<comment type="subcellular location">
    <subcellularLocation>
        <location evidence="6">Cytoplasm</location>
    </subcellularLocation>
</comment>
<dbReference type="Pfam" id="PF00903">
    <property type="entry name" value="Glyoxalase"/>
    <property type="match status" value="1"/>
</dbReference>
<keyword evidence="1 6" id="KW-0963">Cytoplasm</keyword>
<dbReference type="InterPro" id="IPR022858">
    <property type="entry name" value="Metallothiol_Trafse_FosB"/>
</dbReference>
<dbReference type="GO" id="GO:0000287">
    <property type="term" value="F:magnesium ion binding"/>
    <property type="evidence" value="ECO:0007669"/>
    <property type="project" value="UniProtKB-UniRule"/>
</dbReference>
<feature type="binding site" evidence="6">
    <location>
        <position position="15"/>
    </location>
    <ligand>
        <name>Mg(2+)</name>
        <dbReference type="ChEBI" id="CHEBI:18420"/>
    </ligand>
</feature>
<dbReference type="Proteomes" id="UP000037558">
    <property type="component" value="Unassembled WGS sequence"/>
</dbReference>
<evidence type="ECO:0000256" key="2">
    <source>
        <dbReference type="ARBA" id="ARBA00022679"/>
    </source>
</evidence>
<evidence type="ECO:0000256" key="5">
    <source>
        <dbReference type="ARBA" id="ARBA00023251"/>
    </source>
</evidence>
<dbReference type="SUPFAM" id="SSF54593">
    <property type="entry name" value="Glyoxalase/Bleomycin resistance protein/Dihydroxybiphenyl dioxygenase"/>
    <property type="match status" value="1"/>
</dbReference>
<reference evidence="9" key="1">
    <citation type="submission" date="2015-08" db="EMBL/GenBank/DDBJ databases">
        <title>Fjat-14210 dsm16467.</title>
        <authorList>
            <person name="Liu B."/>
            <person name="Wang J."/>
            <person name="Zhu Y."/>
            <person name="Liu G."/>
            <person name="Chen Q."/>
            <person name="Chen Z."/>
            <person name="Lan J."/>
            <person name="Che J."/>
            <person name="Ge C."/>
            <person name="Shi H."/>
            <person name="Pan Z."/>
            <person name="Liu X."/>
        </authorList>
    </citation>
    <scope>NUCLEOTIDE SEQUENCE [LARGE SCALE GENOMIC DNA]</scope>
    <source>
        <strain evidence="9">DSM 16467</strain>
    </source>
</reference>
<dbReference type="EMBL" id="LILC01000021">
    <property type="protein sequence ID" value="KOO43556.1"/>
    <property type="molecule type" value="Genomic_DNA"/>
</dbReference>
<comment type="caution">
    <text evidence="8">The sequence shown here is derived from an EMBL/GenBank/DDBJ whole genome shotgun (WGS) entry which is preliminary data.</text>
</comment>
<keyword evidence="2 6" id="KW-0808">Transferase</keyword>
<comment type="function">
    <text evidence="6">Metallothiol transferase which confers resistance to fosfomycin by catalyzing the addition of a thiol cofactor to fosfomycin. L-cysteine is probably the physiological thiol donor.</text>
</comment>
<dbReference type="InterPro" id="IPR029068">
    <property type="entry name" value="Glyas_Bleomycin-R_OHBP_Dase"/>
</dbReference>
<accession>A0A0M0KXL0</accession>
<dbReference type="PROSITE" id="PS51819">
    <property type="entry name" value="VOC"/>
    <property type="match status" value="1"/>
</dbReference>
<dbReference type="NCBIfam" id="NF003152">
    <property type="entry name" value="PRK04101.1"/>
    <property type="match status" value="1"/>
</dbReference>
<dbReference type="PATRIC" id="fig|284581.3.peg.1239"/>
<dbReference type="EC" id="2.5.1.-" evidence="6"/>
<comment type="cofactor">
    <cofactor evidence="6">
        <name>Mg(2+)</name>
        <dbReference type="ChEBI" id="CHEBI:18420"/>
    </cofactor>
</comment>
<organism evidence="8 9">
    <name type="scientific">Priestia koreensis</name>
    <dbReference type="NCBI Taxonomy" id="284581"/>
    <lineage>
        <taxon>Bacteria</taxon>
        <taxon>Bacillati</taxon>
        <taxon>Bacillota</taxon>
        <taxon>Bacilli</taxon>
        <taxon>Bacillales</taxon>
        <taxon>Bacillaceae</taxon>
        <taxon>Priestia</taxon>
    </lineage>
</organism>
<comment type="similarity">
    <text evidence="6">Belongs to the fosfomycin resistance protein family. FosB subfamily.</text>
</comment>
<dbReference type="AlphaFoldDB" id="A0A0M0KXL0"/>
<comment type="subunit">
    <text evidence="6">Homodimer.</text>
</comment>
<gene>
    <name evidence="6" type="primary">fosB</name>
    <name evidence="8" type="ORF">AMD01_16135</name>
</gene>
<dbReference type="STRING" id="284581.AMD01_16135"/>
<dbReference type="RefSeq" id="WP_053402472.1">
    <property type="nucleotide sequence ID" value="NZ_LILC01000021.1"/>
</dbReference>
<feature type="binding site" evidence="6">
    <location>
        <position position="74"/>
    </location>
    <ligand>
        <name>Mg(2+)</name>
        <dbReference type="ChEBI" id="CHEBI:18420"/>
    </ligand>
</feature>
<evidence type="ECO:0000259" key="7">
    <source>
        <dbReference type="PROSITE" id="PS51819"/>
    </source>
</evidence>
<evidence type="ECO:0000256" key="3">
    <source>
        <dbReference type="ARBA" id="ARBA00022723"/>
    </source>
</evidence>
<dbReference type="HAMAP" id="MF_01512">
    <property type="entry name" value="FosB"/>
    <property type="match status" value="1"/>
</dbReference>
<proteinExistence type="inferred from homology"/>
<feature type="domain" description="VOC" evidence="7">
    <location>
        <begin position="12"/>
        <end position="127"/>
    </location>
</feature>
<evidence type="ECO:0000256" key="1">
    <source>
        <dbReference type="ARBA" id="ARBA00022490"/>
    </source>
</evidence>
<dbReference type="Gene3D" id="3.10.180.10">
    <property type="entry name" value="2,3-Dihydroxybiphenyl 1,2-Dioxygenase, domain 1"/>
    <property type="match status" value="1"/>
</dbReference>
<dbReference type="InterPro" id="IPR004360">
    <property type="entry name" value="Glyas_Fos-R_dOase_dom"/>
</dbReference>
<evidence type="ECO:0000256" key="6">
    <source>
        <dbReference type="HAMAP-Rule" id="MF_01512"/>
    </source>
</evidence>
<dbReference type="GO" id="GO:0016765">
    <property type="term" value="F:transferase activity, transferring alkyl or aryl (other than methyl) groups"/>
    <property type="evidence" value="ECO:0007669"/>
    <property type="project" value="UniProtKB-UniRule"/>
</dbReference>
<sequence>MEWQQQVPPVQGLNHLLFSVSHLDQSVAFYQDVFGAKLLVKGRTTAYFDLKGIWLALNVETDIPRQEIHQSYTHLAFTIKEADFDETLHMLQMRGVHILPGRERDQKDKKSIYFTDHDGHKFEFHTGSLQDRMNYYQKEKTHMTFY</sequence>
<evidence type="ECO:0000313" key="8">
    <source>
        <dbReference type="EMBL" id="KOO43556.1"/>
    </source>
</evidence>
<dbReference type="GO" id="GO:0005737">
    <property type="term" value="C:cytoplasm"/>
    <property type="evidence" value="ECO:0007669"/>
    <property type="project" value="UniProtKB-SubCell"/>
</dbReference>
<dbReference type="InterPro" id="IPR051332">
    <property type="entry name" value="Fosfomycin_Res_Enzymes"/>
</dbReference>
<keyword evidence="3 6" id="KW-0479">Metal-binding</keyword>
<dbReference type="GO" id="GO:0046677">
    <property type="term" value="P:response to antibiotic"/>
    <property type="evidence" value="ECO:0007669"/>
    <property type="project" value="UniProtKB-UniRule"/>
</dbReference>
<evidence type="ECO:0000313" key="9">
    <source>
        <dbReference type="Proteomes" id="UP000037558"/>
    </source>
</evidence>
<evidence type="ECO:0000256" key="4">
    <source>
        <dbReference type="ARBA" id="ARBA00022842"/>
    </source>
</evidence>
<feature type="binding site" evidence="6">
    <location>
        <position position="123"/>
    </location>
    <ligand>
        <name>Mg(2+)</name>
        <dbReference type="ChEBI" id="CHEBI:18420"/>
    </ligand>
</feature>